<dbReference type="SUPFAM" id="SSF46955">
    <property type="entry name" value="Putative DNA-binding domain"/>
    <property type="match status" value="1"/>
</dbReference>
<dbReference type="RefSeq" id="WP_203703598.1">
    <property type="nucleotide sequence ID" value="NZ_BAAALU010000010.1"/>
</dbReference>
<accession>A0ABQ4C3R7</accession>
<name>A0ABQ4C3R7_9ACTN</name>
<feature type="compositionally biased region" description="Low complexity" evidence="2">
    <location>
        <begin position="253"/>
        <end position="266"/>
    </location>
</feature>
<dbReference type="InterPro" id="IPR000551">
    <property type="entry name" value="MerR-type_HTH_dom"/>
</dbReference>
<dbReference type="SMART" id="SM00422">
    <property type="entry name" value="HTH_MERR"/>
    <property type="match status" value="1"/>
</dbReference>
<protein>
    <submittedName>
        <fullName evidence="4">Transcriptional regulator, MerR family protein</fullName>
    </submittedName>
</protein>
<dbReference type="InterPro" id="IPR009061">
    <property type="entry name" value="DNA-bd_dom_put_sf"/>
</dbReference>
<dbReference type="Gene3D" id="1.10.1660.10">
    <property type="match status" value="1"/>
</dbReference>
<proteinExistence type="predicted"/>
<evidence type="ECO:0000313" key="5">
    <source>
        <dbReference type="Proteomes" id="UP000624325"/>
    </source>
</evidence>
<keyword evidence="1" id="KW-0238">DNA-binding</keyword>
<organism evidence="4 5">
    <name type="scientific">Asanoa iriomotensis</name>
    <dbReference type="NCBI Taxonomy" id="234613"/>
    <lineage>
        <taxon>Bacteria</taxon>
        <taxon>Bacillati</taxon>
        <taxon>Actinomycetota</taxon>
        <taxon>Actinomycetes</taxon>
        <taxon>Micromonosporales</taxon>
        <taxon>Micromonosporaceae</taxon>
        <taxon>Asanoa</taxon>
    </lineage>
</organism>
<dbReference type="PANTHER" id="PTHR30204:SF93">
    <property type="entry name" value="HTH MERR-TYPE DOMAIN-CONTAINING PROTEIN"/>
    <property type="match status" value="1"/>
</dbReference>
<dbReference type="InterPro" id="IPR047057">
    <property type="entry name" value="MerR_fam"/>
</dbReference>
<keyword evidence="5" id="KW-1185">Reference proteome</keyword>
<feature type="region of interest" description="Disordered" evidence="2">
    <location>
        <begin position="238"/>
        <end position="266"/>
    </location>
</feature>
<comment type="caution">
    <text evidence="4">The sequence shown here is derived from an EMBL/GenBank/DDBJ whole genome shotgun (WGS) entry which is preliminary data.</text>
</comment>
<dbReference type="CDD" id="cd00592">
    <property type="entry name" value="HTH_MerR-like"/>
    <property type="match status" value="1"/>
</dbReference>
<sequence length="266" mass="28892">MAWSTRELAELAGTTVNTVRHYHRLGLLEEPERRYNGYKQYGVQHLVCLLRIRRLVELRVPLSQIGAIGSDGDVPTEVLRQIDADLSAEVERLRKARSDIAVILRNGAPADAPAGFESVAPRLSESDTALIHVFTQLYDDDALKDLRRLVEADTDPINADIDALPADADEATRQSLAEKLAPILAQHLVDYPWLSDPAGRLSKSERVTQQTFVDAVVALYNTAQIDVLGRASALAQEQLRGATDSGPFPAGTSARPSPGGARAAPT</sequence>
<dbReference type="PANTHER" id="PTHR30204">
    <property type="entry name" value="REDOX-CYCLING DRUG-SENSING TRANSCRIPTIONAL ACTIVATOR SOXR"/>
    <property type="match status" value="1"/>
</dbReference>
<feature type="domain" description="HTH merR-type" evidence="3">
    <location>
        <begin position="2"/>
        <end position="71"/>
    </location>
</feature>
<dbReference type="EMBL" id="BONC01000023">
    <property type="protein sequence ID" value="GIF57412.1"/>
    <property type="molecule type" value="Genomic_DNA"/>
</dbReference>
<dbReference type="PROSITE" id="PS50937">
    <property type="entry name" value="HTH_MERR_2"/>
    <property type="match status" value="1"/>
</dbReference>
<gene>
    <name evidence="4" type="ORF">Air01nite_35070</name>
</gene>
<evidence type="ECO:0000313" key="4">
    <source>
        <dbReference type="EMBL" id="GIF57412.1"/>
    </source>
</evidence>
<dbReference type="Pfam" id="PF13411">
    <property type="entry name" value="MerR_1"/>
    <property type="match status" value="1"/>
</dbReference>
<evidence type="ECO:0000256" key="2">
    <source>
        <dbReference type="SAM" id="MobiDB-lite"/>
    </source>
</evidence>
<reference evidence="4 5" key="1">
    <citation type="submission" date="2021-01" db="EMBL/GenBank/DDBJ databases">
        <title>Whole genome shotgun sequence of Asanoa iriomotensis NBRC 100142.</title>
        <authorList>
            <person name="Komaki H."/>
            <person name="Tamura T."/>
        </authorList>
    </citation>
    <scope>NUCLEOTIDE SEQUENCE [LARGE SCALE GENOMIC DNA]</scope>
    <source>
        <strain evidence="4 5">NBRC 100142</strain>
    </source>
</reference>
<dbReference type="Proteomes" id="UP000624325">
    <property type="component" value="Unassembled WGS sequence"/>
</dbReference>
<evidence type="ECO:0000256" key="1">
    <source>
        <dbReference type="ARBA" id="ARBA00023125"/>
    </source>
</evidence>
<evidence type="ECO:0000259" key="3">
    <source>
        <dbReference type="PROSITE" id="PS50937"/>
    </source>
</evidence>